<accession>A0A7J7LDR7</accession>
<reference evidence="2 3" key="1">
    <citation type="journal article" date="2020" name="IScience">
        <title>Genome Sequencing of the Endangered Kingdonia uniflora (Circaeasteraceae, Ranunculales) Reveals Potential Mechanisms of Evolutionary Specialization.</title>
        <authorList>
            <person name="Sun Y."/>
            <person name="Deng T."/>
            <person name="Zhang A."/>
            <person name="Moore M.J."/>
            <person name="Landis J.B."/>
            <person name="Lin N."/>
            <person name="Zhang H."/>
            <person name="Zhang X."/>
            <person name="Huang J."/>
            <person name="Zhang X."/>
            <person name="Sun H."/>
            <person name="Wang H."/>
        </authorList>
    </citation>
    <scope>NUCLEOTIDE SEQUENCE [LARGE SCALE GENOMIC DNA]</scope>
    <source>
        <strain evidence="2">TB1705</strain>
        <tissue evidence="2">Leaf</tissue>
    </source>
</reference>
<evidence type="ECO:0000256" key="1">
    <source>
        <dbReference type="SAM" id="Phobius"/>
    </source>
</evidence>
<keyword evidence="1" id="KW-1133">Transmembrane helix</keyword>
<dbReference type="AlphaFoldDB" id="A0A7J7LDR7"/>
<proteinExistence type="predicted"/>
<dbReference type="Proteomes" id="UP000541444">
    <property type="component" value="Unassembled WGS sequence"/>
</dbReference>
<keyword evidence="1" id="KW-0472">Membrane</keyword>
<name>A0A7J7LDR7_9MAGN</name>
<dbReference type="Gene3D" id="3.40.50.720">
    <property type="entry name" value="NAD(P)-binding Rossmann-like Domain"/>
    <property type="match status" value="1"/>
</dbReference>
<comment type="caution">
    <text evidence="2">The sequence shown here is derived from an EMBL/GenBank/DDBJ whole genome shotgun (WGS) entry which is preliminary data.</text>
</comment>
<dbReference type="EMBL" id="JACGCM010002358">
    <property type="protein sequence ID" value="KAF6140689.1"/>
    <property type="molecule type" value="Genomic_DNA"/>
</dbReference>
<feature type="transmembrane region" description="Helical" evidence="1">
    <location>
        <begin position="103"/>
        <end position="126"/>
    </location>
</feature>
<protein>
    <submittedName>
        <fullName evidence="2">Uncharacterized protein</fullName>
    </submittedName>
</protein>
<evidence type="ECO:0000313" key="3">
    <source>
        <dbReference type="Proteomes" id="UP000541444"/>
    </source>
</evidence>
<evidence type="ECO:0000313" key="2">
    <source>
        <dbReference type="EMBL" id="KAF6140689.1"/>
    </source>
</evidence>
<keyword evidence="3" id="KW-1185">Reference proteome</keyword>
<organism evidence="2 3">
    <name type="scientific">Kingdonia uniflora</name>
    <dbReference type="NCBI Taxonomy" id="39325"/>
    <lineage>
        <taxon>Eukaryota</taxon>
        <taxon>Viridiplantae</taxon>
        <taxon>Streptophyta</taxon>
        <taxon>Embryophyta</taxon>
        <taxon>Tracheophyta</taxon>
        <taxon>Spermatophyta</taxon>
        <taxon>Magnoliopsida</taxon>
        <taxon>Ranunculales</taxon>
        <taxon>Circaeasteraceae</taxon>
        <taxon>Kingdonia</taxon>
    </lineage>
</organism>
<keyword evidence="1" id="KW-0812">Transmembrane</keyword>
<gene>
    <name evidence="2" type="ORF">GIB67_013982</name>
</gene>
<sequence length="140" mass="16217">MMEDEVLNGAIYPSISSIRDIMKEVAAAVVTEAIKEDLAEGYHDMDARELQKLSQVQLKSSVWSERLEDSMSVTFSILWRSHKGDWERFPSFSWHFILEPSPLHIFLLCSFLFYFCSLKSPIILLLQFGVKKNKLNKTLE</sequence>
<dbReference type="OrthoDB" id="5365701at2759"/>